<feature type="region of interest" description="Disordered" evidence="4">
    <location>
        <begin position="333"/>
        <end position="385"/>
    </location>
</feature>
<evidence type="ECO:0000256" key="1">
    <source>
        <dbReference type="ARBA" id="ARBA00004123"/>
    </source>
</evidence>
<feature type="compositionally biased region" description="Low complexity" evidence="4">
    <location>
        <begin position="166"/>
        <end position="177"/>
    </location>
</feature>
<dbReference type="GO" id="GO:0005681">
    <property type="term" value="C:spliceosomal complex"/>
    <property type="evidence" value="ECO:0007669"/>
    <property type="project" value="TreeGrafter"/>
</dbReference>
<comment type="caution">
    <text evidence="5">The sequence shown here is derived from an EMBL/GenBank/DDBJ whole genome shotgun (WGS) entry which is preliminary data.</text>
</comment>
<reference evidence="5" key="1">
    <citation type="journal article" date="2023" name="Mol. Phylogenet. Evol.">
        <title>Genome-scale phylogeny and comparative genomics of the fungal order Sordariales.</title>
        <authorList>
            <person name="Hensen N."/>
            <person name="Bonometti L."/>
            <person name="Westerberg I."/>
            <person name="Brannstrom I.O."/>
            <person name="Guillou S."/>
            <person name="Cros-Aarteil S."/>
            <person name="Calhoun S."/>
            <person name="Haridas S."/>
            <person name="Kuo A."/>
            <person name="Mondo S."/>
            <person name="Pangilinan J."/>
            <person name="Riley R."/>
            <person name="LaButti K."/>
            <person name="Andreopoulos B."/>
            <person name="Lipzen A."/>
            <person name="Chen C."/>
            <person name="Yan M."/>
            <person name="Daum C."/>
            <person name="Ng V."/>
            <person name="Clum A."/>
            <person name="Steindorff A."/>
            <person name="Ohm R.A."/>
            <person name="Martin F."/>
            <person name="Silar P."/>
            <person name="Natvig D.O."/>
            <person name="Lalanne C."/>
            <person name="Gautier V."/>
            <person name="Ament-Velasquez S.L."/>
            <person name="Kruys A."/>
            <person name="Hutchinson M.I."/>
            <person name="Powell A.J."/>
            <person name="Barry K."/>
            <person name="Miller A.N."/>
            <person name="Grigoriev I.V."/>
            <person name="Debuchy R."/>
            <person name="Gladieux P."/>
            <person name="Hiltunen Thoren M."/>
            <person name="Johannesson H."/>
        </authorList>
    </citation>
    <scope>NUCLEOTIDE SEQUENCE</scope>
    <source>
        <strain evidence="5">CBS 757.83</strain>
    </source>
</reference>
<gene>
    <name evidence="5" type="ORF">N658DRAFT_429061</name>
</gene>
<accession>A0AAN6Q2F5</accession>
<feature type="region of interest" description="Disordered" evidence="4">
    <location>
        <begin position="1"/>
        <end position="117"/>
    </location>
</feature>
<evidence type="ECO:0000313" key="5">
    <source>
        <dbReference type="EMBL" id="KAK4099736.1"/>
    </source>
</evidence>
<feature type="region of interest" description="Disordered" evidence="4">
    <location>
        <begin position="160"/>
        <end position="205"/>
    </location>
</feature>
<dbReference type="Proteomes" id="UP001305647">
    <property type="component" value="Unassembled WGS sequence"/>
</dbReference>
<evidence type="ECO:0000313" key="6">
    <source>
        <dbReference type="Proteomes" id="UP001305647"/>
    </source>
</evidence>
<dbReference type="EMBL" id="MU863646">
    <property type="protein sequence ID" value="KAK4099736.1"/>
    <property type="molecule type" value="Genomic_DNA"/>
</dbReference>
<feature type="region of interest" description="Disordered" evidence="4">
    <location>
        <begin position="236"/>
        <end position="276"/>
    </location>
</feature>
<reference evidence="5" key="2">
    <citation type="submission" date="2023-05" db="EMBL/GenBank/DDBJ databases">
        <authorList>
            <consortium name="Lawrence Berkeley National Laboratory"/>
            <person name="Steindorff A."/>
            <person name="Hensen N."/>
            <person name="Bonometti L."/>
            <person name="Westerberg I."/>
            <person name="Brannstrom I.O."/>
            <person name="Guillou S."/>
            <person name="Cros-Aarteil S."/>
            <person name="Calhoun S."/>
            <person name="Haridas S."/>
            <person name="Kuo A."/>
            <person name="Mondo S."/>
            <person name="Pangilinan J."/>
            <person name="Riley R."/>
            <person name="Labutti K."/>
            <person name="Andreopoulos B."/>
            <person name="Lipzen A."/>
            <person name="Chen C."/>
            <person name="Yanf M."/>
            <person name="Daum C."/>
            <person name="Ng V."/>
            <person name="Clum A."/>
            <person name="Ohm R."/>
            <person name="Martin F."/>
            <person name="Silar P."/>
            <person name="Natvig D."/>
            <person name="Lalanne C."/>
            <person name="Gautier V."/>
            <person name="Ament-Velasquez S.L."/>
            <person name="Kruys A."/>
            <person name="Hutchinson M.I."/>
            <person name="Powell A.J."/>
            <person name="Barry K."/>
            <person name="Miller A.N."/>
            <person name="Grigoriev I.V."/>
            <person name="Debuchy R."/>
            <person name="Gladieux P."/>
            <person name="Thoren M.H."/>
            <person name="Johannesson H."/>
        </authorList>
    </citation>
    <scope>NUCLEOTIDE SEQUENCE</scope>
    <source>
        <strain evidence="5">CBS 757.83</strain>
    </source>
</reference>
<sequence>MAAVNPETESTPSVVFRPVKKRKILRQRAEEPENASSSRETPTTAAPVASSTAPAIPAERAEDEDELSVAEVLRLRNARKHKHGGVGFRAGPRGLDDDREASEENAEQGLVLHGSANAQQASETALIGGISKRFAPQTGLVGELVNKHMEEYVESELARRKRRAAEAAAALEQQQLEQQRREESSTSTGDGQPGPSLGATGGLGDSQRVLHGRLLEIDLGDEARARNIEMTERARRRLQGQIDEEEAEEGKGRPRKVRLGRDGKPLRPRNRRGSDDIKRDQLVEAFLSENRLDIYDTQSDQAANTVAVEAEEGAADERIAEEFKRDFMDAMAQRNRRRRTAHAAKPGAKSQEEILRGPKLGGSRNARAAMRDLLLKEQQVNKQKR</sequence>
<dbReference type="Pfam" id="PF07052">
    <property type="entry name" value="Hep_59"/>
    <property type="match status" value="1"/>
</dbReference>
<comment type="similarity">
    <text evidence="2">Belongs to the TLS1 family.</text>
</comment>
<evidence type="ECO:0000256" key="4">
    <source>
        <dbReference type="SAM" id="MobiDB-lite"/>
    </source>
</evidence>
<organism evidence="5 6">
    <name type="scientific">Parathielavia hyrcaniae</name>
    <dbReference type="NCBI Taxonomy" id="113614"/>
    <lineage>
        <taxon>Eukaryota</taxon>
        <taxon>Fungi</taxon>
        <taxon>Dikarya</taxon>
        <taxon>Ascomycota</taxon>
        <taxon>Pezizomycotina</taxon>
        <taxon>Sordariomycetes</taxon>
        <taxon>Sordariomycetidae</taxon>
        <taxon>Sordariales</taxon>
        <taxon>Chaetomiaceae</taxon>
        <taxon>Parathielavia</taxon>
    </lineage>
</organism>
<dbReference type="GO" id="GO:0000398">
    <property type="term" value="P:mRNA splicing, via spliceosome"/>
    <property type="evidence" value="ECO:0007669"/>
    <property type="project" value="TreeGrafter"/>
</dbReference>
<keyword evidence="6" id="KW-1185">Reference proteome</keyword>
<keyword evidence="3" id="KW-0539">Nucleus</keyword>
<dbReference type="AlphaFoldDB" id="A0AAN6Q2F5"/>
<dbReference type="PANTHER" id="PTHR13486">
    <property type="entry name" value="TELOMERE LENGTH AND SILENCING PROTEIN 1 TLS1 FAMILY MEMBER"/>
    <property type="match status" value="1"/>
</dbReference>
<evidence type="ECO:0000256" key="2">
    <source>
        <dbReference type="ARBA" id="ARBA00007643"/>
    </source>
</evidence>
<feature type="compositionally biased region" description="Low complexity" evidence="4">
    <location>
        <begin position="41"/>
        <end position="58"/>
    </location>
</feature>
<feature type="compositionally biased region" description="Acidic residues" evidence="4">
    <location>
        <begin position="97"/>
        <end position="106"/>
    </location>
</feature>
<dbReference type="PANTHER" id="PTHR13486:SF2">
    <property type="entry name" value="SPLICING FACTOR C9ORF78"/>
    <property type="match status" value="1"/>
</dbReference>
<comment type="subcellular location">
    <subcellularLocation>
        <location evidence="1">Nucleus</location>
    </subcellularLocation>
</comment>
<dbReference type="InterPro" id="IPR010756">
    <property type="entry name" value="Tls1-like"/>
</dbReference>
<protein>
    <submittedName>
        <fullName evidence="5">Uncharacterized protein</fullName>
    </submittedName>
</protein>
<name>A0AAN6Q2F5_9PEZI</name>
<evidence type="ECO:0000256" key="3">
    <source>
        <dbReference type="ARBA" id="ARBA00023242"/>
    </source>
</evidence>
<proteinExistence type="inferred from homology"/>